<gene>
    <name evidence="1" type="ORF">LMH87_006016</name>
</gene>
<evidence type="ECO:0000313" key="2">
    <source>
        <dbReference type="Proteomes" id="UP001144673"/>
    </source>
</evidence>
<reference evidence="1" key="1">
    <citation type="journal article" date="2023" name="Access Microbiol">
        <title>De-novo genome assembly for Akanthomyces muscarius, a biocontrol agent of insect agricultural pests.</title>
        <authorList>
            <person name="Erdos Z."/>
            <person name="Studholme D.J."/>
            <person name="Raymond B."/>
            <person name="Sharma M."/>
        </authorList>
    </citation>
    <scope>NUCLEOTIDE SEQUENCE</scope>
    <source>
        <strain evidence="1">Ve6</strain>
    </source>
</reference>
<comment type="caution">
    <text evidence="1">The sequence shown here is derived from an EMBL/GenBank/DDBJ whole genome shotgun (WGS) entry which is preliminary data.</text>
</comment>
<dbReference type="KEGG" id="amus:LMH87_006016"/>
<evidence type="ECO:0000313" key="1">
    <source>
        <dbReference type="EMBL" id="KAJ4164339.1"/>
    </source>
</evidence>
<sequence>MASEREEAYAEWAQHMENVQRAHPETDAKLSTEWWKPAVDFPLDIKQRFGVEVYTKMNVLLQKIYTGNMTPEDREKTMQEARECLKDDPDLLKRFDDILEAVGPGFWDVMEMIKSNSNASASSDQ</sequence>
<dbReference type="EMBL" id="JAJHUN010000001">
    <property type="protein sequence ID" value="KAJ4164339.1"/>
    <property type="molecule type" value="Genomic_DNA"/>
</dbReference>
<protein>
    <submittedName>
        <fullName evidence="1">Uncharacterized protein</fullName>
    </submittedName>
</protein>
<keyword evidence="2" id="KW-1185">Reference proteome</keyword>
<dbReference type="GeneID" id="80893175"/>
<organism evidence="1 2">
    <name type="scientific">Akanthomyces muscarius</name>
    <name type="common">Entomopathogenic fungus</name>
    <name type="synonym">Lecanicillium muscarium</name>
    <dbReference type="NCBI Taxonomy" id="2231603"/>
    <lineage>
        <taxon>Eukaryota</taxon>
        <taxon>Fungi</taxon>
        <taxon>Dikarya</taxon>
        <taxon>Ascomycota</taxon>
        <taxon>Pezizomycotina</taxon>
        <taxon>Sordariomycetes</taxon>
        <taxon>Hypocreomycetidae</taxon>
        <taxon>Hypocreales</taxon>
        <taxon>Cordycipitaceae</taxon>
        <taxon>Akanthomyces</taxon>
    </lineage>
</organism>
<proteinExistence type="predicted"/>
<dbReference type="AlphaFoldDB" id="A0A9W8QMJ0"/>
<name>A0A9W8QMJ0_AKAMU</name>
<accession>A0A9W8QMJ0</accession>
<dbReference type="Proteomes" id="UP001144673">
    <property type="component" value="Chromosome 1"/>
</dbReference>
<dbReference type="RefSeq" id="XP_056059254.1">
    <property type="nucleotide sequence ID" value="XM_056203838.1"/>
</dbReference>